<protein>
    <recommendedName>
        <fullName evidence="7">Chitin-binding type-2 domain-containing protein</fullName>
    </recommendedName>
</protein>
<evidence type="ECO:0000256" key="3">
    <source>
        <dbReference type="ARBA" id="ARBA00022737"/>
    </source>
</evidence>
<dbReference type="PANTHER" id="PTHR23301:SF0">
    <property type="entry name" value="CHITIN-BINDING TYPE-2 DOMAIN-CONTAINING PROTEIN-RELATED"/>
    <property type="match status" value="1"/>
</dbReference>
<dbReference type="AlphaFoldDB" id="A0ABD1DVS3"/>
<keyword evidence="2" id="KW-0732">Signal</keyword>
<keyword evidence="1" id="KW-0147">Chitin-binding</keyword>
<feature type="region of interest" description="Disordered" evidence="6">
    <location>
        <begin position="195"/>
        <end position="214"/>
    </location>
</feature>
<reference evidence="8 9" key="1">
    <citation type="submission" date="2024-05" db="EMBL/GenBank/DDBJ databases">
        <title>Culex pipiens pipiens assembly and annotation.</title>
        <authorList>
            <person name="Alout H."/>
            <person name="Durand T."/>
        </authorList>
    </citation>
    <scope>NUCLEOTIDE SEQUENCE [LARGE SCALE GENOMIC DNA]</scope>
    <source>
        <strain evidence="8">HA-2024</strain>
        <tissue evidence="8">Whole body</tissue>
    </source>
</reference>
<dbReference type="InterPro" id="IPR002557">
    <property type="entry name" value="Chitin-bd_dom"/>
</dbReference>
<dbReference type="EMBL" id="JBEHCU010001084">
    <property type="protein sequence ID" value="KAL1403839.1"/>
    <property type="molecule type" value="Genomic_DNA"/>
</dbReference>
<keyword evidence="9" id="KW-1185">Reference proteome</keyword>
<dbReference type="InterPro" id="IPR036508">
    <property type="entry name" value="Chitin-bd_dom_sf"/>
</dbReference>
<dbReference type="PROSITE" id="PS50940">
    <property type="entry name" value="CHIT_BIND_II"/>
    <property type="match status" value="3"/>
</dbReference>
<sequence>MPNGQKLPITGDCQAYIVCEYNTESVRRCPGGTLFDPITHVCNWAFMVHCGQTPTLAPSWQPPTPAPVPVTTARPIVTTNPPYIPTNPPYVPTNPPYIPTAPTPNPTTVQTTTVRPTTTAPPPVTTVVSVVPPDNSPYPYCDSDGFYFLPHPSACESYYICAYGMLVLHSCGQGVYWNTETNQCDFPANTNCTNLPNPAKPEDSTPSAGTTASSKLPNCHGPDIFYPSTEDCAKYYICIGSSPILMSCPANYLWNAETSQCLQPERARCSSLIV</sequence>
<evidence type="ECO:0000256" key="4">
    <source>
        <dbReference type="ARBA" id="ARBA00023157"/>
    </source>
</evidence>
<evidence type="ECO:0000256" key="2">
    <source>
        <dbReference type="ARBA" id="ARBA00022729"/>
    </source>
</evidence>
<dbReference type="Pfam" id="PF01607">
    <property type="entry name" value="CBM_14"/>
    <property type="match status" value="3"/>
</dbReference>
<evidence type="ECO:0000313" key="8">
    <source>
        <dbReference type="EMBL" id="KAL1403839.1"/>
    </source>
</evidence>
<proteinExistence type="predicted"/>
<evidence type="ECO:0000313" key="9">
    <source>
        <dbReference type="Proteomes" id="UP001562425"/>
    </source>
</evidence>
<feature type="compositionally biased region" description="Polar residues" evidence="6">
    <location>
        <begin position="204"/>
        <end position="214"/>
    </location>
</feature>
<dbReference type="InterPro" id="IPR051940">
    <property type="entry name" value="Chitin_bind-dev_reg"/>
</dbReference>
<comment type="caution">
    <text evidence="8">The sequence shown here is derived from an EMBL/GenBank/DDBJ whole genome shotgun (WGS) entry which is preliminary data.</text>
</comment>
<dbReference type="SUPFAM" id="SSF57625">
    <property type="entry name" value="Invertebrate chitin-binding proteins"/>
    <property type="match status" value="3"/>
</dbReference>
<dbReference type="PANTHER" id="PTHR23301">
    <property type="entry name" value="CHITIN BINDING PERITROPHIN-A"/>
    <property type="match status" value="1"/>
</dbReference>
<dbReference type="Gene3D" id="2.170.140.10">
    <property type="entry name" value="Chitin binding domain"/>
    <property type="match status" value="3"/>
</dbReference>
<feature type="domain" description="Chitin-binding type-2" evidence="7">
    <location>
        <begin position="138"/>
        <end position="194"/>
    </location>
</feature>
<feature type="domain" description="Chitin-binding type-2" evidence="7">
    <location>
        <begin position="216"/>
        <end position="271"/>
    </location>
</feature>
<feature type="domain" description="Chitin-binding type-2" evidence="7">
    <location>
        <begin position="1"/>
        <end position="52"/>
    </location>
</feature>
<dbReference type="Proteomes" id="UP001562425">
    <property type="component" value="Unassembled WGS sequence"/>
</dbReference>
<dbReference type="SMART" id="SM00494">
    <property type="entry name" value="ChtBD2"/>
    <property type="match status" value="3"/>
</dbReference>
<evidence type="ECO:0000256" key="5">
    <source>
        <dbReference type="ARBA" id="ARBA00023180"/>
    </source>
</evidence>
<keyword evidence="4" id="KW-1015">Disulfide bond</keyword>
<keyword evidence="3" id="KW-0677">Repeat</keyword>
<evidence type="ECO:0000259" key="7">
    <source>
        <dbReference type="PROSITE" id="PS50940"/>
    </source>
</evidence>
<keyword evidence="5" id="KW-0325">Glycoprotein</keyword>
<name>A0ABD1DVS3_CULPP</name>
<evidence type="ECO:0000256" key="6">
    <source>
        <dbReference type="SAM" id="MobiDB-lite"/>
    </source>
</evidence>
<evidence type="ECO:0000256" key="1">
    <source>
        <dbReference type="ARBA" id="ARBA00022669"/>
    </source>
</evidence>
<gene>
    <name evidence="8" type="ORF">pipiens_005533</name>
</gene>
<dbReference type="GO" id="GO:0008061">
    <property type="term" value="F:chitin binding"/>
    <property type="evidence" value="ECO:0007669"/>
    <property type="project" value="UniProtKB-KW"/>
</dbReference>
<accession>A0ABD1DVS3</accession>
<organism evidence="8 9">
    <name type="scientific">Culex pipiens pipiens</name>
    <name type="common">Northern house mosquito</name>
    <dbReference type="NCBI Taxonomy" id="38569"/>
    <lineage>
        <taxon>Eukaryota</taxon>
        <taxon>Metazoa</taxon>
        <taxon>Ecdysozoa</taxon>
        <taxon>Arthropoda</taxon>
        <taxon>Hexapoda</taxon>
        <taxon>Insecta</taxon>
        <taxon>Pterygota</taxon>
        <taxon>Neoptera</taxon>
        <taxon>Endopterygota</taxon>
        <taxon>Diptera</taxon>
        <taxon>Nematocera</taxon>
        <taxon>Culicoidea</taxon>
        <taxon>Culicidae</taxon>
        <taxon>Culicinae</taxon>
        <taxon>Culicini</taxon>
        <taxon>Culex</taxon>
        <taxon>Culex</taxon>
    </lineage>
</organism>